<dbReference type="GO" id="GO:0008234">
    <property type="term" value="F:cysteine-type peptidase activity"/>
    <property type="evidence" value="ECO:0007669"/>
    <property type="project" value="UniProtKB-KW"/>
</dbReference>
<dbReference type="PANTHER" id="PTHR46468">
    <property type="entry name" value="SENTRIN-SPECIFIC PROTEASE 8"/>
    <property type="match status" value="1"/>
</dbReference>
<dbReference type="InterPro" id="IPR044613">
    <property type="entry name" value="Nep1/2-like"/>
</dbReference>
<keyword evidence="4" id="KW-0788">Thiol protease</keyword>
<sequence>MSVREVARHFTVRTTAASLCNHSKNYLDIDQSIDCNSTALSSTRRSTFVNQNQTRRGRFADRWTMSNHRQPDSLASAQWKREMDETNPVVFQFGSSARENYRLQDRDNLRDGHWLHDVNIDLHSDYLNKYLLPSFPGSVFIAPTGLSQLIKDIPDEDFDSAMAQGVFPPIQYAPHIFLPINTEVSKMSDRMSVGGTHWSLVHVLLPPPDSDHEVTVRHYDPLHHHNRDEARAIMLRMRTIYGWNVHGFTGVSEETIPQTHEGTNCGVAVTWMLRQLVLRVLNGEDMTMTDEDGEEHGIVNWKFGGGVGFDAGEERAWLRQVVDVLKYGARRM</sequence>
<dbReference type="AlphaFoldDB" id="A0A6A5ZWB2"/>
<reference evidence="6" key="1">
    <citation type="journal article" date="2020" name="Stud. Mycol.">
        <title>101 Dothideomycetes genomes: a test case for predicting lifestyles and emergence of pathogens.</title>
        <authorList>
            <person name="Haridas S."/>
            <person name="Albert R."/>
            <person name="Binder M."/>
            <person name="Bloem J."/>
            <person name="Labutti K."/>
            <person name="Salamov A."/>
            <person name="Andreopoulos B."/>
            <person name="Baker S."/>
            <person name="Barry K."/>
            <person name="Bills G."/>
            <person name="Bluhm B."/>
            <person name="Cannon C."/>
            <person name="Castanera R."/>
            <person name="Culley D."/>
            <person name="Daum C."/>
            <person name="Ezra D."/>
            <person name="Gonzalez J."/>
            <person name="Henrissat B."/>
            <person name="Kuo A."/>
            <person name="Liang C."/>
            <person name="Lipzen A."/>
            <person name="Lutzoni F."/>
            <person name="Magnuson J."/>
            <person name="Mondo S."/>
            <person name="Nolan M."/>
            <person name="Ohm R."/>
            <person name="Pangilinan J."/>
            <person name="Park H.-J."/>
            <person name="Ramirez L."/>
            <person name="Alfaro M."/>
            <person name="Sun H."/>
            <person name="Tritt A."/>
            <person name="Yoshinaga Y."/>
            <person name="Zwiers L.-H."/>
            <person name="Turgeon B."/>
            <person name="Goodwin S."/>
            <person name="Spatafora J."/>
            <person name="Crous P."/>
            <person name="Grigoriev I."/>
        </authorList>
    </citation>
    <scope>NUCLEOTIDE SEQUENCE</scope>
    <source>
        <strain evidence="6">CBS 119687</strain>
    </source>
</reference>
<keyword evidence="2" id="KW-0645">Protease</keyword>
<dbReference type="GO" id="GO:0006508">
    <property type="term" value="P:proteolysis"/>
    <property type="evidence" value="ECO:0007669"/>
    <property type="project" value="UniProtKB-KW"/>
</dbReference>
<evidence type="ECO:0000256" key="4">
    <source>
        <dbReference type="ARBA" id="ARBA00022807"/>
    </source>
</evidence>
<evidence type="ECO:0000313" key="7">
    <source>
        <dbReference type="Proteomes" id="UP000799771"/>
    </source>
</evidence>
<gene>
    <name evidence="6" type="ORF">P153DRAFT_435829</name>
</gene>
<accession>A0A6A5ZWB2</accession>
<dbReference type="SUPFAM" id="SSF54001">
    <property type="entry name" value="Cysteine proteinases"/>
    <property type="match status" value="1"/>
</dbReference>
<organism evidence="6 7">
    <name type="scientific">Dothidotthia symphoricarpi CBS 119687</name>
    <dbReference type="NCBI Taxonomy" id="1392245"/>
    <lineage>
        <taxon>Eukaryota</taxon>
        <taxon>Fungi</taxon>
        <taxon>Dikarya</taxon>
        <taxon>Ascomycota</taxon>
        <taxon>Pezizomycotina</taxon>
        <taxon>Dothideomycetes</taxon>
        <taxon>Pleosporomycetidae</taxon>
        <taxon>Pleosporales</taxon>
        <taxon>Dothidotthiaceae</taxon>
        <taxon>Dothidotthia</taxon>
    </lineage>
</organism>
<proteinExistence type="inferred from homology"/>
<evidence type="ECO:0000256" key="3">
    <source>
        <dbReference type="ARBA" id="ARBA00022801"/>
    </source>
</evidence>
<dbReference type="Gene3D" id="3.40.395.10">
    <property type="entry name" value="Adenoviral Proteinase, Chain A"/>
    <property type="match status" value="1"/>
</dbReference>
<evidence type="ECO:0000256" key="2">
    <source>
        <dbReference type="ARBA" id="ARBA00022670"/>
    </source>
</evidence>
<evidence type="ECO:0000256" key="1">
    <source>
        <dbReference type="ARBA" id="ARBA00005234"/>
    </source>
</evidence>
<keyword evidence="3" id="KW-0378">Hydrolase</keyword>
<dbReference type="InterPro" id="IPR038765">
    <property type="entry name" value="Papain-like_cys_pep_sf"/>
</dbReference>
<feature type="domain" description="Ubiquitin-like protease family profile" evidence="5">
    <location>
        <begin position="99"/>
        <end position="276"/>
    </location>
</feature>
<evidence type="ECO:0000313" key="6">
    <source>
        <dbReference type="EMBL" id="KAF2123586.1"/>
    </source>
</evidence>
<evidence type="ECO:0000259" key="5">
    <source>
        <dbReference type="PROSITE" id="PS50600"/>
    </source>
</evidence>
<comment type="similarity">
    <text evidence="1">Belongs to the peptidase C48 family.</text>
</comment>
<dbReference type="Proteomes" id="UP000799771">
    <property type="component" value="Unassembled WGS sequence"/>
</dbReference>
<dbReference type="InterPro" id="IPR003653">
    <property type="entry name" value="Peptidase_C48_C"/>
</dbReference>
<dbReference type="EMBL" id="ML977525">
    <property type="protein sequence ID" value="KAF2123586.1"/>
    <property type="molecule type" value="Genomic_DNA"/>
</dbReference>
<dbReference type="GO" id="GO:0000338">
    <property type="term" value="P:protein deneddylation"/>
    <property type="evidence" value="ECO:0007669"/>
    <property type="project" value="TreeGrafter"/>
</dbReference>
<dbReference type="PROSITE" id="PS50600">
    <property type="entry name" value="ULP_PROTEASE"/>
    <property type="match status" value="1"/>
</dbReference>
<dbReference type="GeneID" id="54413615"/>
<keyword evidence="7" id="KW-1185">Reference proteome</keyword>
<dbReference type="Pfam" id="PF02902">
    <property type="entry name" value="Peptidase_C48"/>
    <property type="match status" value="1"/>
</dbReference>
<dbReference type="RefSeq" id="XP_033517980.1">
    <property type="nucleotide sequence ID" value="XM_033673183.1"/>
</dbReference>
<protein>
    <recommendedName>
        <fullName evidence="5">Ubiquitin-like protease family profile domain-containing protein</fullName>
    </recommendedName>
</protein>
<dbReference type="PANTHER" id="PTHR46468:SF1">
    <property type="entry name" value="SENTRIN-SPECIFIC PROTEASE 8"/>
    <property type="match status" value="1"/>
</dbReference>
<name>A0A6A5ZWB2_9PLEO</name>
<dbReference type="GO" id="GO:0019784">
    <property type="term" value="F:deNEDDylase activity"/>
    <property type="evidence" value="ECO:0007669"/>
    <property type="project" value="InterPro"/>
</dbReference>